<name>A0A177NF67_9GAMM</name>
<dbReference type="RefSeq" id="WP_064040448.1">
    <property type="nucleotide sequence ID" value="NZ_LUUJ01000076.1"/>
</dbReference>
<proteinExistence type="predicted"/>
<feature type="transmembrane region" description="Helical" evidence="1">
    <location>
        <begin position="119"/>
        <end position="142"/>
    </location>
</feature>
<keyword evidence="1" id="KW-0472">Membrane</keyword>
<accession>A0A177NF67</accession>
<comment type="caution">
    <text evidence="2">The sequence shown here is derived from an EMBL/GenBank/DDBJ whole genome shotgun (WGS) entry which is preliminary data.</text>
</comment>
<dbReference type="Pfam" id="PF14348">
    <property type="entry name" value="DtrJ-like"/>
    <property type="match status" value="1"/>
</dbReference>
<reference evidence="2 3" key="1">
    <citation type="submission" date="2016-03" db="EMBL/GenBank/DDBJ databases">
        <authorList>
            <person name="Ploux O."/>
        </authorList>
    </citation>
    <scope>NUCLEOTIDE SEQUENCE [LARGE SCALE GENOMIC DNA]</scope>
    <source>
        <strain evidence="2 3">R-45378</strain>
    </source>
</reference>
<feature type="transmembrane region" description="Helical" evidence="1">
    <location>
        <begin position="163"/>
        <end position="181"/>
    </location>
</feature>
<evidence type="ECO:0008006" key="4">
    <source>
        <dbReference type="Google" id="ProtNLM"/>
    </source>
</evidence>
<dbReference type="EMBL" id="LUUJ01000076">
    <property type="protein sequence ID" value="OAI16264.1"/>
    <property type="molecule type" value="Genomic_DNA"/>
</dbReference>
<sequence length="210" mass="24218">MTKSLIVTLILWVAEVFLIAVLVSDQWLTNMQDAEDRMIIEYMGADNDRRIRDEANAVFNVLLVETGIQRNVYHFFIPTVAEREKSVGFEHFGQTDYFPLVQSKLDVLFGTFYQSLRRFFLLMSWWPFLIAVVIPSVVDGLVQRKIKQSNFDYSSPLAHRYSFYAVIGIVYLLLLGLTFPFPIPPQAMPMACVGIAFAMNVYFAHTQKRV</sequence>
<dbReference type="AlphaFoldDB" id="A0A177NF67"/>
<feature type="transmembrane region" description="Helical" evidence="1">
    <location>
        <begin position="187"/>
        <end position="204"/>
    </location>
</feature>
<protein>
    <recommendedName>
        <fullName evidence="4">DUF4400 domain-containing protein</fullName>
    </recommendedName>
</protein>
<keyword evidence="1" id="KW-1133">Transmembrane helix</keyword>
<evidence type="ECO:0000256" key="1">
    <source>
        <dbReference type="SAM" id="Phobius"/>
    </source>
</evidence>
<dbReference type="Proteomes" id="UP000077857">
    <property type="component" value="Unassembled WGS sequence"/>
</dbReference>
<dbReference type="OrthoDB" id="9128627at2"/>
<dbReference type="InterPro" id="IPR022266">
    <property type="entry name" value="DtrJ-like"/>
</dbReference>
<evidence type="ECO:0000313" key="3">
    <source>
        <dbReference type="Proteomes" id="UP000077857"/>
    </source>
</evidence>
<feature type="transmembrane region" description="Helical" evidence="1">
    <location>
        <begin position="5"/>
        <end position="23"/>
    </location>
</feature>
<keyword evidence="1" id="KW-0812">Transmembrane</keyword>
<evidence type="ECO:0000313" key="2">
    <source>
        <dbReference type="EMBL" id="OAI16264.1"/>
    </source>
</evidence>
<gene>
    <name evidence="2" type="ORF">A1507_11955</name>
</gene>
<organism evidence="2 3">
    <name type="scientific">Methylomonas koyamae</name>
    <dbReference type="NCBI Taxonomy" id="702114"/>
    <lineage>
        <taxon>Bacteria</taxon>
        <taxon>Pseudomonadati</taxon>
        <taxon>Pseudomonadota</taxon>
        <taxon>Gammaproteobacteria</taxon>
        <taxon>Methylococcales</taxon>
        <taxon>Methylococcaceae</taxon>
        <taxon>Methylomonas</taxon>
    </lineage>
</organism>